<feature type="transmembrane region" description="Helical" evidence="1">
    <location>
        <begin position="103"/>
        <end position="123"/>
    </location>
</feature>
<accession>A0A2R6C278</accession>
<gene>
    <name evidence="2" type="ORF">B9Q13_03045</name>
</gene>
<keyword evidence="1" id="KW-0812">Transmembrane</keyword>
<feature type="transmembrane region" description="Helical" evidence="1">
    <location>
        <begin position="40"/>
        <end position="58"/>
    </location>
</feature>
<feature type="transmembrane region" description="Helical" evidence="1">
    <location>
        <begin position="333"/>
        <end position="361"/>
    </location>
</feature>
<feature type="transmembrane region" description="Helical" evidence="1">
    <location>
        <begin position="171"/>
        <end position="188"/>
    </location>
</feature>
<keyword evidence="1" id="KW-1133">Transmembrane helix</keyword>
<feature type="transmembrane region" description="Helical" evidence="1">
    <location>
        <begin position="135"/>
        <end position="159"/>
    </location>
</feature>
<feature type="transmembrane region" description="Helical" evidence="1">
    <location>
        <begin position="303"/>
        <end position="327"/>
    </location>
</feature>
<reference evidence="2 3" key="1">
    <citation type="submission" date="2017-04" db="EMBL/GenBank/DDBJ databases">
        <title>Novel microbial lineages endemic to geothermal iron-oxide mats fill important gaps in the evolutionary history of Archaea.</title>
        <authorList>
            <person name="Jay Z.J."/>
            <person name="Beam J.P."/>
            <person name="Dlakic M."/>
            <person name="Rusch D.B."/>
            <person name="Kozubal M.A."/>
            <person name="Inskeep W.P."/>
        </authorList>
    </citation>
    <scope>NUCLEOTIDE SEQUENCE [LARGE SCALE GENOMIC DNA]</scope>
    <source>
        <strain evidence="2">ECH_B_SAG-G16</strain>
    </source>
</reference>
<feature type="transmembrane region" description="Helical" evidence="1">
    <location>
        <begin position="234"/>
        <end position="252"/>
    </location>
</feature>
<feature type="transmembrane region" description="Helical" evidence="1">
    <location>
        <begin position="7"/>
        <end position="28"/>
    </location>
</feature>
<name>A0A2R6C278_9ARCH</name>
<feature type="transmembrane region" description="Helical" evidence="1">
    <location>
        <begin position="78"/>
        <end position="97"/>
    </location>
</feature>
<dbReference type="AlphaFoldDB" id="A0A2R6C278"/>
<dbReference type="Proteomes" id="UP000241886">
    <property type="component" value="Unassembled WGS sequence"/>
</dbReference>
<evidence type="ECO:0008006" key="4">
    <source>
        <dbReference type="Google" id="ProtNLM"/>
    </source>
</evidence>
<dbReference type="Gene3D" id="1.20.1740.10">
    <property type="entry name" value="Amino acid/polyamine transporter I"/>
    <property type="match status" value="1"/>
</dbReference>
<feature type="transmembrane region" description="Helical" evidence="1">
    <location>
        <begin position="272"/>
        <end position="291"/>
    </location>
</feature>
<protein>
    <recommendedName>
        <fullName evidence="4">Amino acid permease/ SLC12A domain-containing protein</fullName>
    </recommendedName>
</protein>
<sequence>MVREMNAFDVAWWGIAGTGGLYLLFYFMPYAQYYLPGSNLALSIALCLLVMLPLYALYASLASAMPRAGGDYVYQSRILHPAIGFAFPFSWFTVVWVCVFVTFGGYVVAALGLTPIFLLLGSLYSNSQMVALASYLQSSSGTFLVSVVVAVLSLVITVYPMKWWVLAQRFVLFPFTLISNFVIMYLFASSNSFYFHKMFDFWSNRMGYPDLYERIVQSTTSIGYTVPSFSLRHTILLMAVLSIYLAWTMWSAQGLMGEVKRANDMGRLFKSFLGAGLYLQWIGLFTPILLFQRVVGWDFMNRLAYAYYLPQSVVPFYPTVSLLASMLTTNPVLITLSTLGIVAGGFFIAASEFVIVTRIWLAMSLDRTLGLETSIQERTHPWVP</sequence>
<keyword evidence="1" id="KW-0472">Membrane</keyword>
<comment type="caution">
    <text evidence="2">The sequence shown here is derived from an EMBL/GenBank/DDBJ whole genome shotgun (WGS) entry which is preliminary data.</text>
</comment>
<evidence type="ECO:0000313" key="3">
    <source>
        <dbReference type="Proteomes" id="UP000241886"/>
    </source>
</evidence>
<proteinExistence type="predicted"/>
<evidence type="ECO:0000256" key="1">
    <source>
        <dbReference type="SAM" id="Phobius"/>
    </source>
</evidence>
<organism evidence="2 3">
    <name type="scientific">Candidatus Marsarchaeota G2 archaeon ECH_B_SAG-G16</name>
    <dbReference type="NCBI Taxonomy" id="1978167"/>
    <lineage>
        <taxon>Archaea</taxon>
        <taxon>Candidatus Marsarchaeota</taxon>
        <taxon>Candidatus Marsarchaeota group 2</taxon>
    </lineage>
</organism>
<dbReference type="EMBL" id="NEXO01000044">
    <property type="protein sequence ID" value="PSO04967.1"/>
    <property type="molecule type" value="Genomic_DNA"/>
</dbReference>
<evidence type="ECO:0000313" key="2">
    <source>
        <dbReference type="EMBL" id="PSO04967.1"/>
    </source>
</evidence>